<sequence length="1187" mass="135175">MTTTKSNFAFLKGHNDFLFSIAQAAENNYPGDPNTTLVKLRIFGEYVANHLGTLLNIEPQETQFKLLDEINKKANVDQTILDVFHKLRTIGNDAVHKYHNDLNDAEMCLRLAFRLAVWYYRLISQDKDFPSPLFQLPNKQDQQATQQAFQQEMALLKQALAQAEKAALQNEHKSQAEIEAQQTELAELKGRLSVFESSKQETQAQSEARIAALEAQLKAKEDELATLSEPERNTFHKVTATQASQNKLNLDEQETRYLIDEQLRLAGWDADTQHLKHSNGTRPQIGRNMAIAEWPTGTDETALSNTGKGFADYVLFVGLTPVGVVEAKRYNIDVASKLNEAYRYSQTFDLLSYQNELAQRAANDSEMMAQVSELKINQYNATGYNIPFCFSANGRGYSAAVKSKSGIWYRDTRLASNQPDALPQWFTPDELLSKLNQNIGQLNNWFTTHPDMSELGLRYYQEDAVRAVERAVLSGQRSALLAMATGTGKTRTAIAIMFRMIQSQRFKRVLFLVDRRSLGSQAIASFDDTRIQGQTFNSIFNIKGLTDRFPEGSTKIHVATVQSLVKRVLQNDEFIPVGLYDAIIIDEAHRGYILDKEQTEGELEFRDQRDYISAYRRVIDQFDAFKLALTATPALHTTEIFGRPIFNYSYRTAVIDGYLNDYQPPIKINTELNTKGIAFAKGEQVQRLAVTGDLQLDTLEDEQNFEVDHFNKQIIATNFTKAVCQELTNWLDPSSQQKTLIFCVNNAHADMVVDTLRNAFRQSDNLTYANLEHDAIIKITGNADKDANKVQSLITRFEKERLPNIVVTVDLLTTGIDIPSICNLVFLRKVRSRILYEQMKGRATRLCPEVGKTNFRIFDAVDLFATLESVDTMQAVVVRPNVSLSTLVAEIRDDKTYTVIESNDKSFADNSHEQLVSKLQRVITQANYQKDRSREVEQQVQQLDERLTNVVGCDFAQFANTLKSQGTKQSAEYFAKLPTVIEQIEGLKRTINSLRDRPIFTDIEDKVIGVETLYGDYNQPDDFLDAFDRLVKDNVNQLAALDAVVNRPRDLTRKGLVELQEWFDAKHFDESALQTAWKQKTNQDIAAKLVGHIRRASMRNPQLLPFDVRVDHALERIKSENDWNPVQIKWLDRLASSIKDKVVLDDDVYKIGNYKRDGGKRKLQDAFDNELDEILQKFNEYIWDELA</sequence>
<dbReference type="AlphaFoldDB" id="A0A366J8S6"/>
<evidence type="ECO:0000259" key="3">
    <source>
        <dbReference type="PROSITE" id="PS51194"/>
    </source>
</evidence>
<dbReference type="GO" id="GO:0016787">
    <property type="term" value="F:hydrolase activity"/>
    <property type="evidence" value="ECO:0007669"/>
    <property type="project" value="InterPro"/>
</dbReference>
<protein>
    <submittedName>
        <fullName evidence="4">Type I restriction enzyme R subunit</fullName>
    </submittedName>
</protein>
<dbReference type="NCBIfam" id="NF008521">
    <property type="entry name" value="PRK11448.1"/>
    <property type="match status" value="1"/>
</dbReference>
<dbReference type="SUPFAM" id="SSF52540">
    <property type="entry name" value="P-loop containing nucleoside triphosphate hydrolases"/>
    <property type="match status" value="1"/>
</dbReference>
<keyword evidence="5" id="KW-1185">Reference proteome</keyword>
<dbReference type="RefSeq" id="WP_113916414.1">
    <property type="nucleotide sequence ID" value="NZ_QNSE01000006.1"/>
</dbReference>
<feature type="coiled-coil region" evidence="1">
    <location>
        <begin position="146"/>
        <end position="230"/>
    </location>
</feature>
<name>A0A366J8S6_9GAMM</name>
<dbReference type="InterPro" id="IPR014001">
    <property type="entry name" value="Helicase_ATP-bd"/>
</dbReference>
<dbReference type="InterPro" id="IPR013670">
    <property type="entry name" value="EcoEI_R_C_dom"/>
</dbReference>
<dbReference type="SMART" id="SM00487">
    <property type="entry name" value="DEXDc"/>
    <property type="match status" value="1"/>
</dbReference>
<dbReference type="InterPro" id="IPR050742">
    <property type="entry name" value="Helicase_Restrict-Modif_Enz"/>
</dbReference>
<evidence type="ECO:0000313" key="4">
    <source>
        <dbReference type="EMBL" id="RBP83431.1"/>
    </source>
</evidence>
<evidence type="ECO:0000256" key="1">
    <source>
        <dbReference type="SAM" id="Coils"/>
    </source>
</evidence>
<dbReference type="InterPro" id="IPR001650">
    <property type="entry name" value="Helicase_C-like"/>
</dbReference>
<organism evidence="4 5">
    <name type="scientific">Marinomonas rhizomae</name>
    <dbReference type="NCBI Taxonomy" id="491948"/>
    <lineage>
        <taxon>Bacteria</taxon>
        <taxon>Pseudomonadati</taxon>
        <taxon>Pseudomonadota</taxon>
        <taxon>Gammaproteobacteria</taxon>
        <taxon>Oceanospirillales</taxon>
        <taxon>Oceanospirillaceae</taxon>
        <taxon>Marinomonas</taxon>
    </lineage>
</organism>
<dbReference type="GO" id="GO:0005524">
    <property type="term" value="F:ATP binding"/>
    <property type="evidence" value="ECO:0007669"/>
    <property type="project" value="InterPro"/>
</dbReference>
<accession>A0A366J8S6</accession>
<reference evidence="4 5" key="1">
    <citation type="submission" date="2018-06" db="EMBL/GenBank/DDBJ databases">
        <title>Genomic Encyclopedia of Type Strains, Phase III (KMG-III): the genomes of soil and plant-associated and newly described type strains.</title>
        <authorList>
            <person name="Whitman W."/>
        </authorList>
    </citation>
    <scope>NUCLEOTIDE SEQUENCE [LARGE SCALE GENOMIC DNA]</scope>
    <source>
        <strain evidence="4 5">CECT 7377</strain>
    </source>
</reference>
<evidence type="ECO:0000259" key="2">
    <source>
        <dbReference type="PROSITE" id="PS51192"/>
    </source>
</evidence>
<evidence type="ECO:0000313" key="5">
    <source>
        <dbReference type="Proteomes" id="UP000252792"/>
    </source>
</evidence>
<dbReference type="PROSITE" id="PS51194">
    <property type="entry name" value="HELICASE_CTER"/>
    <property type="match status" value="1"/>
</dbReference>
<dbReference type="CDD" id="cd18799">
    <property type="entry name" value="SF2_C_EcoAI-like"/>
    <property type="match status" value="1"/>
</dbReference>
<dbReference type="Pfam" id="PF00271">
    <property type="entry name" value="Helicase_C"/>
    <property type="match status" value="1"/>
</dbReference>
<gene>
    <name evidence="4" type="ORF">DFP80_10676</name>
</gene>
<dbReference type="EMBL" id="QNSE01000006">
    <property type="protein sequence ID" value="RBP83431.1"/>
    <property type="molecule type" value="Genomic_DNA"/>
</dbReference>
<dbReference type="InterPro" id="IPR006935">
    <property type="entry name" value="Helicase/UvrB_N"/>
</dbReference>
<keyword evidence="1" id="KW-0175">Coiled coil</keyword>
<dbReference type="GO" id="GO:0006304">
    <property type="term" value="P:DNA modification"/>
    <property type="evidence" value="ECO:0007669"/>
    <property type="project" value="InterPro"/>
</dbReference>
<dbReference type="Pfam" id="PF04851">
    <property type="entry name" value="ResIII"/>
    <property type="match status" value="1"/>
</dbReference>
<comment type="caution">
    <text evidence="4">The sequence shown here is derived from an EMBL/GenBank/DDBJ whole genome shotgun (WGS) entry which is preliminary data.</text>
</comment>
<dbReference type="Gene3D" id="3.90.1570.30">
    <property type="match status" value="1"/>
</dbReference>
<dbReference type="Pfam" id="PF08463">
    <property type="entry name" value="EcoEI_R_C"/>
    <property type="match status" value="1"/>
</dbReference>
<dbReference type="GO" id="GO:0003677">
    <property type="term" value="F:DNA binding"/>
    <property type="evidence" value="ECO:0007669"/>
    <property type="project" value="InterPro"/>
</dbReference>
<feature type="domain" description="Helicase C-terminal" evidence="3">
    <location>
        <begin position="726"/>
        <end position="895"/>
    </location>
</feature>
<dbReference type="SMART" id="SM00490">
    <property type="entry name" value="HELICc"/>
    <property type="match status" value="1"/>
</dbReference>
<dbReference type="Proteomes" id="UP000252792">
    <property type="component" value="Unassembled WGS sequence"/>
</dbReference>
<proteinExistence type="predicted"/>
<dbReference type="OrthoDB" id="9804086at2"/>
<dbReference type="CDD" id="cd18032">
    <property type="entry name" value="DEXHc_RE_I_III_res"/>
    <property type="match status" value="1"/>
</dbReference>
<dbReference type="GO" id="GO:0005829">
    <property type="term" value="C:cytosol"/>
    <property type="evidence" value="ECO:0007669"/>
    <property type="project" value="TreeGrafter"/>
</dbReference>
<feature type="domain" description="Helicase ATP-binding" evidence="2">
    <location>
        <begin position="470"/>
        <end position="651"/>
    </location>
</feature>
<dbReference type="Gene3D" id="3.40.50.300">
    <property type="entry name" value="P-loop containing nucleotide triphosphate hydrolases"/>
    <property type="match status" value="2"/>
</dbReference>
<dbReference type="PROSITE" id="PS51192">
    <property type="entry name" value="HELICASE_ATP_BIND_1"/>
    <property type="match status" value="1"/>
</dbReference>
<dbReference type="InterPro" id="IPR027417">
    <property type="entry name" value="P-loop_NTPase"/>
</dbReference>
<dbReference type="PANTHER" id="PTHR47396">
    <property type="entry name" value="TYPE I RESTRICTION ENZYME ECOKI R PROTEIN"/>
    <property type="match status" value="1"/>
</dbReference>
<dbReference type="PANTHER" id="PTHR47396:SF1">
    <property type="entry name" value="ATP-DEPENDENT HELICASE IRC3-RELATED"/>
    <property type="match status" value="1"/>
</dbReference>